<reference evidence="1" key="1">
    <citation type="submission" date="2019-08" db="EMBL/GenBank/DDBJ databases">
        <authorList>
            <person name="Kucharzyk K."/>
            <person name="Murdoch R.W."/>
            <person name="Higgins S."/>
            <person name="Loffler F."/>
        </authorList>
    </citation>
    <scope>NUCLEOTIDE SEQUENCE</scope>
</reference>
<evidence type="ECO:0000313" key="1">
    <source>
        <dbReference type="EMBL" id="MPL91693.1"/>
    </source>
</evidence>
<name>A0A644VMB4_9ZZZZ</name>
<dbReference type="EMBL" id="VSSQ01000336">
    <property type="protein sequence ID" value="MPL91693.1"/>
    <property type="molecule type" value="Genomic_DNA"/>
</dbReference>
<proteinExistence type="predicted"/>
<gene>
    <name evidence="1" type="ORF">SDC9_37769</name>
</gene>
<comment type="caution">
    <text evidence="1">The sequence shown here is derived from an EMBL/GenBank/DDBJ whole genome shotgun (WGS) entry which is preliminary data.</text>
</comment>
<accession>A0A644VMB4</accession>
<protein>
    <submittedName>
        <fullName evidence="1">Uncharacterized protein</fullName>
    </submittedName>
</protein>
<dbReference type="AlphaFoldDB" id="A0A644VMB4"/>
<organism evidence="1">
    <name type="scientific">bioreactor metagenome</name>
    <dbReference type="NCBI Taxonomy" id="1076179"/>
    <lineage>
        <taxon>unclassified sequences</taxon>
        <taxon>metagenomes</taxon>
        <taxon>ecological metagenomes</taxon>
    </lineage>
</organism>
<sequence length="90" mass="10817">MIVTCNECNNTFEINCDMKLINDIEVTYFKCSECNKLYIICCVDEYIKKEQRRYKKLKNEVLKKICHNNITLHSDTLKKRMLKENAFKDL</sequence>